<dbReference type="EMBL" id="CP119313">
    <property type="protein sequence ID" value="WEK20426.1"/>
    <property type="molecule type" value="Genomic_DNA"/>
</dbReference>
<dbReference type="Gene3D" id="3.40.50.1460">
    <property type="match status" value="1"/>
</dbReference>
<evidence type="ECO:0000313" key="2">
    <source>
        <dbReference type="Proteomes" id="UP001214530"/>
    </source>
</evidence>
<name>A0AAJ5WB58_9SPHI</name>
<evidence type="ECO:0000313" key="1">
    <source>
        <dbReference type="EMBL" id="WEK20426.1"/>
    </source>
</evidence>
<dbReference type="Proteomes" id="UP001214530">
    <property type="component" value="Chromosome"/>
</dbReference>
<gene>
    <name evidence="1" type="ORF">P0Y49_04645</name>
</gene>
<proteinExistence type="predicted"/>
<sequence>MDSKKSDTRIAKVNHSVVFQSLEKFDNNSDGDTYLFVVGIDRYEEEERLTYCSKEARHLIRIFSKDYNIKPKNTYSLFNKNATKINIMSHLQNFDKLLDEKDQLVIYFAGHGFHSEYANFFIPADGNRNNFNSNIPSDLLTKIISGFASDTVIMLCDLVLPSAERQHFHIKSEIQEELGILSQLNFNKFSSPERANHVNFINFLSKKEKGRVKQSFYFKKEYDITFNVALSKSLTNSLITYVRKQYEDIYAMIHNQFIVAALLEMKKIVSVNDEDLLGRVESLQYAVTKIKDESVGDQPETRVSTNVEVSELAVEVLNKIDENGFYLVKTPKELADKRVKNQIKILFTAANPRNQDHLRLKNELKAIEYELMRSRLRDDFKLIKVLTTDVRDLQDQLLNESPQFIHFCGHGSCDGIALLNELDNATIVRNKPLAELFKLFSEDIKCIFLNSCHSIEQSKEIGKFIDHIVCMNNSVPDDMAILFATAFYQSIGSGKNIKFSFDFAKNSIDLNGLSGSEIPVLIAN</sequence>
<protein>
    <submittedName>
        <fullName evidence="1">Caspase family protein</fullName>
    </submittedName>
</protein>
<dbReference type="InterPro" id="IPR029030">
    <property type="entry name" value="Caspase-like_dom_sf"/>
</dbReference>
<accession>A0AAJ5WB58</accession>
<reference evidence="1" key="1">
    <citation type="submission" date="2023-03" db="EMBL/GenBank/DDBJ databases">
        <title>Andean soil-derived lignocellulolytic bacterial consortium as a source of novel taxa and putative plastic-active enzymes.</title>
        <authorList>
            <person name="Diaz-Garcia L."/>
            <person name="Chuvochina M."/>
            <person name="Feuerriegel G."/>
            <person name="Bunk B."/>
            <person name="Sproer C."/>
            <person name="Streit W.R."/>
            <person name="Rodriguez L.M."/>
            <person name="Overmann J."/>
            <person name="Jimenez D.J."/>
        </authorList>
    </citation>
    <scope>NUCLEOTIDE SEQUENCE</scope>
    <source>
        <strain evidence="1">MAG 3858</strain>
    </source>
</reference>
<dbReference type="AlphaFoldDB" id="A0AAJ5WB58"/>
<dbReference type="SUPFAM" id="SSF52129">
    <property type="entry name" value="Caspase-like"/>
    <property type="match status" value="1"/>
</dbReference>
<organism evidence="1 2">
    <name type="scientific">Candidatus Pedobacter colombiensis</name>
    <dbReference type="NCBI Taxonomy" id="3121371"/>
    <lineage>
        <taxon>Bacteria</taxon>
        <taxon>Pseudomonadati</taxon>
        <taxon>Bacteroidota</taxon>
        <taxon>Sphingobacteriia</taxon>
        <taxon>Sphingobacteriales</taxon>
        <taxon>Sphingobacteriaceae</taxon>
        <taxon>Pedobacter</taxon>
    </lineage>
</organism>